<organism evidence="2 3">
    <name type="scientific">Saccharomyces mikatae IFO 1815</name>
    <dbReference type="NCBI Taxonomy" id="226126"/>
    <lineage>
        <taxon>Eukaryota</taxon>
        <taxon>Fungi</taxon>
        <taxon>Dikarya</taxon>
        <taxon>Ascomycota</taxon>
        <taxon>Saccharomycotina</taxon>
        <taxon>Saccharomycetes</taxon>
        <taxon>Saccharomycetales</taxon>
        <taxon>Saccharomycetaceae</taxon>
        <taxon>Saccharomyces</taxon>
    </lineage>
</organism>
<feature type="compositionally biased region" description="Basic and acidic residues" evidence="1">
    <location>
        <begin position="1"/>
        <end position="14"/>
    </location>
</feature>
<dbReference type="GO" id="GO:0008017">
    <property type="term" value="F:microtubule binding"/>
    <property type="evidence" value="ECO:0007669"/>
    <property type="project" value="InterPro"/>
</dbReference>
<dbReference type="Pfam" id="PF17077">
    <property type="entry name" value="Msap1"/>
    <property type="match status" value="1"/>
</dbReference>
<keyword evidence="3" id="KW-1185">Reference proteome</keyword>
<dbReference type="GeneID" id="80916426"/>
<evidence type="ECO:0000313" key="3">
    <source>
        <dbReference type="Proteomes" id="UP001161438"/>
    </source>
</evidence>
<accession>A0AA35IUK2</accession>
<feature type="compositionally biased region" description="Low complexity" evidence="1">
    <location>
        <begin position="223"/>
        <end position="240"/>
    </location>
</feature>
<feature type="region of interest" description="Disordered" evidence="1">
    <location>
        <begin position="179"/>
        <end position="271"/>
    </location>
</feature>
<protein>
    <recommendedName>
        <fullName evidence="4">Sensitive to high expression protein 1</fullName>
    </recommendedName>
</protein>
<evidence type="ECO:0000256" key="1">
    <source>
        <dbReference type="SAM" id="MobiDB-lite"/>
    </source>
</evidence>
<dbReference type="RefSeq" id="XP_056080330.1">
    <property type="nucleotide sequence ID" value="XM_056222108.1"/>
</dbReference>
<dbReference type="AlphaFoldDB" id="A0AA35IUK2"/>
<gene>
    <name evidence="2" type="primary">SMKI02G0810</name>
    <name evidence="2" type="ORF">SMKI_02G0810</name>
</gene>
<dbReference type="Proteomes" id="UP001161438">
    <property type="component" value="Chromosome 2"/>
</dbReference>
<sequence>MNDKLQKEHRDKDTTSQFNDFTPPHMSIDFHSNNNSNIIETIGVSKRLGNSVLSELDSRATSKFEFLKDQSQQQHNGNKSGEQKLDSYNINEFFQAKHDSQFGQMESLDTHYTLLHTPKRKSQNAIPQDRPESMKRSRPSRSIPYTTPVVNDITRRIRRLKLRNSLVNGNDIVARARSMQAKSNVNSIKNTPLSKPKPFIPKPNFLMPTTNSLNKINSTHRNASSSSSSSSSSAPSIPKSKVPRSSSIRDLHTRSKPPERTPVAQGTSSQLKNSISVFDRLYKQTTFSRSTSMKNLSSETQTKSKENINSKTRLVKSKTSGSLSSHLKQNAATSSKNERPIWR</sequence>
<feature type="compositionally biased region" description="Polar residues" evidence="1">
    <location>
        <begin position="207"/>
        <end position="222"/>
    </location>
</feature>
<feature type="compositionally biased region" description="Polar residues" evidence="1">
    <location>
        <begin position="309"/>
        <end position="335"/>
    </location>
</feature>
<dbReference type="InterPro" id="IPR031401">
    <property type="entry name" value="She1"/>
</dbReference>
<dbReference type="GO" id="GO:0015630">
    <property type="term" value="C:microtubule cytoskeleton"/>
    <property type="evidence" value="ECO:0007669"/>
    <property type="project" value="InterPro"/>
</dbReference>
<dbReference type="EMBL" id="OX365758">
    <property type="protein sequence ID" value="CAI4037213.1"/>
    <property type="molecule type" value="Genomic_DNA"/>
</dbReference>
<reference evidence="2" key="1">
    <citation type="submission" date="2022-10" db="EMBL/GenBank/DDBJ databases">
        <authorList>
            <person name="Byrne P K."/>
        </authorList>
    </citation>
    <scope>NUCLEOTIDE SEQUENCE</scope>
    <source>
        <strain evidence="2">IFO1815</strain>
    </source>
</reference>
<feature type="compositionally biased region" description="Polar residues" evidence="1">
    <location>
        <begin position="180"/>
        <end position="193"/>
    </location>
</feature>
<evidence type="ECO:0000313" key="2">
    <source>
        <dbReference type="EMBL" id="CAI4037213.1"/>
    </source>
</evidence>
<name>A0AA35IUK2_SACMI</name>
<feature type="compositionally biased region" description="Basic and acidic residues" evidence="1">
    <location>
        <begin position="247"/>
        <end position="259"/>
    </location>
</feature>
<proteinExistence type="predicted"/>
<feature type="region of interest" description="Disordered" evidence="1">
    <location>
        <begin position="1"/>
        <end position="24"/>
    </location>
</feature>
<evidence type="ECO:0008006" key="4">
    <source>
        <dbReference type="Google" id="ProtNLM"/>
    </source>
</evidence>
<feature type="region of interest" description="Disordered" evidence="1">
    <location>
        <begin position="115"/>
        <end position="146"/>
    </location>
</feature>
<feature type="compositionally biased region" description="Polar residues" evidence="1">
    <location>
        <begin position="289"/>
        <end position="301"/>
    </location>
</feature>
<feature type="region of interest" description="Disordered" evidence="1">
    <location>
        <begin position="289"/>
        <end position="343"/>
    </location>
</feature>